<evidence type="ECO:0000313" key="5">
    <source>
        <dbReference type="EMBL" id="WED41799.1"/>
    </source>
</evidence>
<name>A0ABY8APT3_9GAMM</name>
<feature type="chain" id="PRO_5045307900" evidence="3">
    <location>
        <begin position="23"/>
        <end position="219"/>
    </location>
</feature>
<keyword evidence="3" id="KW-0732">Signal</keyword>
<keyword evidence="2" id="KW-0626">Porin</keyword>
<dbReference type="InterPro" id="IPR000498">
    <property type="entry name" value="OmpA-like_TM_dom"/>
</dbReference>
<dbReference type="InterPro" id="IPR011250">
    <property type="entry name" value="OMP/PagP_B-barrel"/>
</dbReference>
<evidence type="ECO:0000313" key="6">
    <source>
        <dbReference type="Proteomes" id="UP001222087"/>
    </source>
</evidence>
<dbReference type="Pfam" id="PF01389">
    <property type="entry name" value="OmpA_membrane"/>
    <property type="match status" value="1"/>
</dbReference>
<feature type="domain" description="Outer membrane protein OmpA-like transmembrane" evidence="4">
    <location>
        <begin position="54"/>
        <end position="219"/>
    </location>
</feature>
<dbReference type="EMBL" id="CP119078">
    <property type="protein sequence ID" value="WED41799.1"/>
    <property type="molecule type" value="Genomic_DNA"/>
</dbReference>
<evidence type="ECO:0000256" key="3">
    <source>
        <dbReference type="SAM" id="SignalP"/>
    </source>
</evidence>
<gene>
    <name evidence="5" type="ORF">PXX05_07590</name>
</gene>
<feature type="signal peptide" evidence="3">
    <location>
        <begin position="1"/>
        <end position="22"/>
    </location>
</feature>
<proteinExistence type="inferred from homology"/>
<keyword evidence="2" id="KW-0406">Ion transport</keyword>
<dbReference type="Proteomes" id="UP001222087">
    <property type="component" value="Chromosome"/>
</dbReference>
<keyword evidence="2" id="KW-0813">Transport</keyword>
<keyword evidence="6" id="KW-1185">Reference proteome</keyword>
<protein>
    <submittedName>
        <fullName evidence="5">Outer membrane beta-barrel protein</fullName>
    </submittedName>
</protein>
<dbReference type="Gene3D" id="2.40.160.20">
    <property type="match status" value="1"/>
</dbReference>
<sequence>MKIKNLALYILPLFVSSLSSYAGSQGSIASSHSFYLGVLGGYGSTTWEGLVPLRENQNAALSMSTPIDVHEGGGVWGVFTGYEFIPQLAIELNYMRYPDADVHFDPLSLFSFLNDNLTTFKTKTETVDLKAKVMLPISNTNFRLYSSVGAAGVHREDILVNDWHLSPAFGAGLNYRFNTHFMGELGGNYTAGYGEAQLNPTDAYFPFLYSVVLRLAYRF</sequence>
<comment type="similarity">
    <text evidence="1">Belongs to the outer membrane OOP (TC 1.B.6) superfamily. OmpA family.</text>
</comment>
<dbReference type="SUPFAM" id="SSF56925">
    <property type="entry name" value="OMPA-like"/>
    <property type="match status" value="1"/>
</dbReference>
<keyword evidence="2" id="KW-0812">Transmembrane</keyword>
<accession>A0ABY8APT3</accession>
<evidence type="ECO:0000256" key="1">
    <source>
        <dbReference type="ARBA" id="ARBA00005710"/>
    </source>
</evidence>
<organism evidence="5 6">
    <name type="scientific">Legionella cardiaca</name>
    <dbReference type="NCBI Taxonomy" id="1071983"/>
    <lineage>
        <taxon>Bacteria</taxon>
        <taxon>Pseudomonadati</taxon>
        <taxon>Pseudomonadota</taxon>
        <taxon>Gammaproteobacteria</taxon>
        <taxon>Legionellales</taxon>
        <taxon>Legionellaceae</taxon>
        <taxon>Legionella</taxon>
    </lineage>
</organism>
<evidence type="ECO:0000259" key="4">
    <source>
        <dbReference type="Pfam" id="PF01389"/>
    </source>
</evidence>
<evidence type="ECO:0000256" key="2">
    <source>
        <dbReference type="ARBA" id="ARBA00023114"/>
    </source>
</evidence>
<dbReference type="RefSeq" id="WP_275087625.1">
    <property type="nucleotide sequence ID" value="NZ_CP119078.1"/>
</dbReference>
<reference evidence="5 6" key="1">
    <citation type="submission" date="2023-02" db="EMBL/GenBank/DDBJ databases">
        <title>Genome Sequence of L. cardiaca H63T.</title>
        <authorList>
            <person name="Lopez A.E."/>
            <person name="Cianciotto N.P."/>
        </authorList>
    </citation>
    <scope>NUCLEOTIDE SEQUENCE [LARGE SCALE GENOMIC DNA]</scope>
    <source>
        <strain evidence="5 6">H63</strain>
    </source>
</reference>